<evidence type="ECO:0000313" key="2">
    <source>
        <dbReference type="EMBL" id="AXR65927.1"/>
    </source>
</evidence>
<name>A0ABM6YD00_9LEPT</name>
<dbReference type="EMBL" id="CP030144">
    <property type="protein sequence ID" value="AXR65954.1"/>
    <property type="molecule type" value="Genomic_DNA"/>
</dbReference>
<proteinExistence type="predicted"/>
<sequence>MKSKNETKRAFYRIDPKMTKEESPTIPKKTKSYRRGYEKTSSVKRREEAETTLQKLQVYRKKNRTMILRFKKGEEKEIEIERKFQEIGRKFLETEIVEKQAFEKKRIRGLIK</sequence>
<reference evidence="5 6" key="2">
    <citation type="submission" date="2018-09" db="EMBL/GenBank/DDBJ databases">
        <title>Complete Genome sequences of three Leptospira mayottensis isolates obtained from Tenrecid mammals endemic to the Malagasy region.</title>
        <authorList>
            <person name="Cordonin C."/>
            <person name="Toty C."/>
        </authorList>
    </citation>
    <scope>NUCLEOTIDE SEQUENCE [LARGE SCALE GENOMIC DNA]</scope>
    <source>
        <strain evidence="5 6">MDI222</strain>
    </source>
</reference>
<evidence type="ECO:0000256" key="1">
    <source>
        <dbReference type="SAM" id="MobiDB-lite"/>
    </source>
</evidence>
<keyword evidence="6" id="KW-1185">Reference proteome</keyword>
<evidence type="ECO:0000313" key="4">
    <source>
        <dbReference type="EMBL" id="AXR65952.1"/>
    </source>
</evidence>
<dbReference type="Proteomes" id="UP000258889">
    <property type="component" value="Chromosome i"/>
</dbReference>
<feature type="compositionally biased region" description="Basic and acidic residues" evidence="1">
    <location>
        <begin position="1"/>
        <end position="23"/>
    </location>
</feature>
<dbReference type="EMBL" id="CP030144">
    <property type="protein sequence ID" value="AXR65927.1"/>
    <property type="molecule type" value="Genomic_DNA"/>
</dbReference>
<evidence type="ECO:0000313" key="5">
    <source>
        <dbReference type="EMBL" id="AXR65954.1"/>
    </source>
</evidence>
<dbReference type="EMBL" id="CP030144">
    <property type="protein sequence ID" value="AXR65929.1"/>
    <property type="molecule type" value="Genomic_DNA"/>
</dbReference>
<evidence type="ECO:0000313" key="3">
    <source>
        <dbReference type="EMBL" id="AXR65929.1"/>
    </source>
</evidence>
<dbReference type="RefSeq" id="WP_051019821.1">
    <property type="nucleotide sequence ID" value="NZ_CP030144.1"/>
</dbReference>
<gene>
    <name evidence="2" type="ORF">DQM28_00030</name>
    <name evidence="3" type="ORF">DQM28_00135</name>
    <name evidence="4" type="ORF">DQM28_01250</name>
    <name evidence="5" type="ORF">DQM28_01360</name>
</gene>
<protein>
    <submittedName>
        <fullName evidence="5">Uncharacterized protein</fullName>
    </submittedName>
</protein>
<evidence type="ECO:0000313" key="6">
    <source>
        <dbReference type="Proteomes" id="UP000258889"/>
    </source>
</evidence>
<reference evidence="5 6" key="1">
    <citation type="submission" date="2018-06" db="EMBL/GenBank/DDBJ databases">
        <authorList>
            <person name="Tortosa P."/>
        </authorList>
    </citation>
    <scope>NUCLEOTIDE SEQUENCE [LARGE SCALE GENOMIC DNA]</scope>
    <source>
        <strain evidence="5 6">MDI222</strain>
    </source>
</reference>
<dbReference type="EMBL" id="CP030144">
    <property type="protein sequence ID" value="AXR65952.1"/>
    <property type="molecule type" value="Genomic_DNA"/>
</dbReference>
<accession>A0ABM6YD00</accession>
<feature type="region of interest" description="Disordered" evidence="1">
    <location>
        <begin position="1"/>
        <end position="46"/>
    </location>
</feature>
<organism evidence="5 6">
    <name type="scientific">Leptospira mayottensis</name>
    <dbReference type="NCBI Taxonomy" id="1137606"/>
    <lineage>
        <taxon>Bacteria</taxon>
        <taxon>Pseudomonadati</taxon>
        <taxon>Spirochaetota</taxon>
        <taxon>Spirochaetia</taxon>
        <taxon>Leptospirales</taxon>
        <taxon>Leptospiraceae</taxon>
        <taxon>Leptospira</taxon>
    </lineage>
</organism>